<dbReference type="Proteomes" id="UP000091956">
    <property type="component" value="Unassembled WGS sequence"/>
</dbReference>
<reference evidence="2 3" key="1">
    <citation type="submission" date="2016-03" db="EMBL/GenBank/DDBJ databases">
        <title>Comparative genomics of Pseudogymnoascus destructans, the fungus causing white-nose syndrome of bats.</title>
        <authorList>
            <person name="Palmer J.M."/>
            <person name="Drees K.P."/>
            <person name="Foster J.T."/>
            <person name="Lindner D.L."/>
        </authorList>
    </citation>
    <scope>NUCLEOTIDE SEQUENCE [LARGE SCALE GENOMIC DNA]</scope>
    <source>
        <strain evidence="2 3">UAMH 10579</strain>
    </source>
</reference>
<feature type="region of interest" description="Disordered" evidence="1">
    <location>
        <begin position="82"/>
        <end position="121"/>
    </location>
</feature>
<evidence type="ECO:0000256" key="1">
    <source>
        <dbReference type="SAM" id="MobiDB-lite"/>
    </source>
</evidence>
<protein>
    <submittedName>
        <fullName evidence="2">Uncharacterized protein</fullName>
    </submittedName>
</protein>
<reference evidence="3" key="2">
    <citation type="journal article" date="2018" name="Nat. Commun.">
        <title>Extreme sensitivity to ultraviolet light in the fungal pathogen causing white-nose syndrome of bats.</title>
        <authorList>
            <person name="Palmer J.M."/>
            <person name="Drees K.P."/>
            <person name="Foster J.T."/>
            <person name="Lindner D.L."/>
        </authorList>
    </citation>
    <scope>NUCLEOTIDE SEQUENCE [LARGE SCALE GENOMIC DNA]</scope>
    <source>
        <strain evidence="3">UAMH 10579</strain>
    </source>
</reference>
<dbReference type="EMBL" id="KV460218">
    <property type="protein sequence ID" value="OBT98136.1"/>
    <property type="molecule type" value="Genomic_DNA"/>
</dbReference>
<proteinExistence type="predicted"/>
<dbReference type="RefSeq" id="XP_018131869.1">
    <property type="nucleotide sequence ID" value="XM_018273287.1"/>
</dbReference>
<organism evidence="2 3">
    <name type="scientific">Pseudogymnoascus verrucosus</name>
    <dbReference type="NCBI Taxonomy" id="342668"/>
    <lineage>
        <taxon>Eukaryota</taxon>
        <taxon>Fungi</taxon>
        <taxon>Dikarya</taxon>
        <taxon>Ascomycota</taxon>
        <taxon>Pezizomycotina</taxon>
        <taxon>Leotiomycetes</taxon>
        <taxon>Thelebolales</taxon>
        <taxon>Thelebolaceae</taxon>
        <taxon>Pseudogymnoascus</taxon>
    </lineage>
</organism>
<accession>A0A1B8GQM8</accession>
<dbReference type="OrthoDB" id="3555737at2759"/>
<evidence type="ECO:0000313" key="3">
    <source>
        <dbReference type="Proteomes" id="UP000091956"/>
    </source>
</evidence>
<dbReference type="AlphaFoldDB" id="A0A1B8GQM8"/>
<gene>
    <name evidence="2" type="ORF">VE01_03805</name>
</gene>
<feature type="compositionally biased region" description="Basic and acidic residues" evidence="1">
    <location>
        <begin position="94"/>
        <end position="106"/>
    </location>
</feature>
<dbReference type="GeneID" id="28837191"/>
<evidence type="ECO:0000313" key="2">
    <source>
        <dbReference type="EMBL" id="OBT98136.1"/>
    </source>
</evidence>
<keyword evidence="3" id="KW-1185">Reference proteome</keyword>
<sequence>MSSSKHTKIKERQLLAQPNVLVSLLQVTVVVVNVLAAIPNATLALQALRSGRNSQEAYARRMRLRKQQKALKTRGAEMLRRGLQNLDELDEAEEKERKEAEAKESFPHSPPTTDLGGAVSEHDYLSALSPGFFERWGVDGGTPPATLGS</sequence>
<name>A0A1B8GQM8_9PEZI</name>